<dbReference type="SMART" id="SM00331">
    <property type="entry name" value="PP2C_SIG"/>
    <property type="match status" value="1"/>
</dbReference>
<dbReference type="Gene3D" id="3.60.40.10">
    <property type="entry name" value="PPM-type phosphatase domain"/>
    <property type="match status" value="1"/>
</dbReference>
<dbReference type="Pfam" id="PF07228">
    <property type="entry name" value="SpoIIE"/>
    <property type="match status" value="1"/>
</dbReference>
<protein>
    <submittedName>
        <fullName evidence="4">Serine/threonine-protein phosphatase</fullName>
    </submittedName>
</protein>
<evidence type="ECO:0000256" key="2">
    <source>
        <dbReference type="SAM" id="Phobius"/>
    </source>
</evidence>
<organism evidence="4 5">
    <name type="scientific">Streptomyces albipurpureus</name>
    <dbReference type="NCBI Taxonomy" id="2897419"/>
    <lineage>
        <taxon>Bacteria</taxon>
        <taxon>Bacillati</taxon>
        <taxon>Actinomycetota</taxon>
        <taxon>Actinomycetes</taxon>
        <taxon>Kitasatosporales</taxon>
        <taxon>Streptomycetaceae</taxon>
        <taxon>Streptomyces</taxon>
    </lineage>
</organism>
<gene>
    <name evidence="4" type="ORF">NBG84_08020</name>
</gene>
<keyword evidence="2" id="KW-1133">Transmembrane helix</keyword>
<comment type="caution">
    <text evidence="4">The sequence shown here is derived from an EMBL/GenBank/DDBJ whole genome shotgun (WGS) entry which is preliminary data.</text>
</comment>
<evidence type="ECO:0000313" key="4">
    <source>
        <dbReference type="EMBL" id="MCM2388249.1"/>
    </source>
</evidence>
<dbReference type="Proteomes" id="UP001431429">
    <property type="component" value="Unassembled WGS sequence"/>
</dbReference>
<reference evidence="4" key="1">
    <citation type="submission" date="2022-06" db="EMBL/GenBank/DDBJ databases">
        <title>Genome public.</title>
        <authorList>
            <person name="Sun Q."/>
        </authorList>
    </citation>
    <scope>NUCLEOTIDE SEQUENCE</scope>
    <source>
        <strain evidence="4">CWNU-1</strain>
    </source>
</reference>
<evidence type="ECO:0000259" key="3">
    <source>
        <dbReference type="SMART" id="SM00331"/>
    </source>
</evidence>
<feature type="domain" description="PPM-type phosphatase" evidence="3">
    <location>
        <begin position="108"/>
        <end position="334"/>
    </location>
</feature>
<evidence type="ECO:0000256" key="1">
    <source>
        <dbReference type="ARBA" id="ARBA00022801"/>
    </source>
</evidence>
<feature type="transmembrane region" description="Helical" evidence="2">
    <location>
        <begin position="57"/>
        <end position="75"/>
    </location>
</feature>
<keyword evidence="2" id="KW-0472">Membrane</keyword>
<keyword evidence="5" id="KW-1185">Reference proteome</keyword>
<dbReference type="SUPFAM" id="SSF81606">
    <property type="entry name" value="PP2C-like"/>
    <property type="match status" value="1"/>
</dbReference>
<sequence length="335" mass="35751">MGDATTPVPYTGVPLIATACVLAGATLTFRGALCVGVFALGATVLVDWHLGLLSSPMGWAEVLNVLLAALIGLDLNRMLARHDRHLAAARSVAETMQRAVLPTPPPHIMSLGVAARYEAADAEARIGGDAYAIQDTPYGVRILIGDVRGKGLGAVSATSTLIGAFRESAHYLPDIGELALRLEHALERDSAQHPHDDQVEEFTTALIAEIDHRSRTLQVINRGHPDPYLIRGGRITALTATTPDLPLGMGDLTAQRAEADHFPLFPGDVLLFVTDGVTEARNHHGTFYDPVTDLHLLTTEPTTPTAVLDELANGIHRWTGGPRDDDMATLAITVT</sequence>
<evidence type="ECO:0000313" key="5">
    <source>
        <dbReference type="Proteomes" id="UP001431429"/>
    </source>
</evidence>
<dbReference type="PANTHER" id="PTHR43156">
    <property type="entry name" value="STAGE II SPORULATION PROTEIN E-RELATED"/>
    <property type="match status" value="1"/>
</dbReference>
<dbReference type="InterPro" id="IPR036457">
    <property type="entry name" value="PPM-type-like_dom_sf"/>
</dbReference>
<proteinExistence type="predicted"/>
<dbReference type="InterPro" id="IPR001932">
    <property type="entry name" value="PPM-type_phosphatase-like_dom"/>
</dbReference>
<dbReference type="EMBL" id="JAMQAW010000007">
    <property type="protein sequence ID" value="MCM2388249.1"/>
    <property type="molecule type" value="Genomic_DNA"/>
</dbReference>
<accession>A0ABT0UHX2</accession>
<keyword evidence="2" id="KW-0812">Transmembrane</keyword>
<name>A0ABT0UHX2_9ACTN</name>
<dbReference type="PANTHER" id="PTHR43156:SF2">
    <property type="entry name" value="STAGE II SPORULATION PROTEIN E"/>
    <property type="match status" value="1"/>
</dbReference>
<dbReference type="RefSeq" id="WP_250918593.1">
    <property type="nucleotide sequence ID" value="NZ_JAMQAW010000007.1"/>
</dbReference>
<keyword evidence="1" id="KW-0378">Hydrolase</keyword>
<dbReference type="InterPro" id="IPR052016">
    <property type="entry name" value="Bact_Sigma-Reg"/>
</dbReference>